<dbReference type="Proteomes" id="UP000183832">
    <property type="component" value="Unassembled WGS sequence"/>
</dbReference>
<dbReference type="AlphaFoldDB" id="A0A1J1I2T4"/>
<evidence type="ECO:0000313" key="2">
    <source>
        <dbReference type="Proteomes" id="UP000183832"/>
    </source>
</evidence>
<keyword evidence="2" id="KW-1185">Reference proteome</keyword>
<dbReference type="EMBL" id="CVRI01000038">
    <property type="protein sequence ID" value="CRK93900.1"/>
    <property type="molecule type" value="Genomic_DNA"/>
</dbReference>
<reference evidence="1 2" key="1">
    <citation type="submission" date="2015-04" db="EMBL/GenBank/DDBJ databases">
        <authorList>
            <person name="Syromyatnikov M.Y."/>
            <person name="Popov V.N."/>
        </authorList>
    </citation>
    <scope>NUCLEOTIDE SEQUENCE [LARGE SCALE GENOMIC DNA]</scope>
</reference>
<accession>A0A1J1I2T4</accession>
<protein>
    <submittedName>
        <fullName evidence="1">CLUMA_CG007427, isoform A</fullName>
    </submittedName>
</protein>
<proteinExistence type="predicted"/>
<sequence>MKFKWHKALADSYSCLSGKMSICFNDETFSRNFLAQSLSGRDLLQQMYNLQSQEEQKGFNVE</sequence>
<evidence type="ECO:0000313" key="1">
    <source>
        <dbReference type="EMBL" id="CRK93900.1"/>
    </source>
</evidence>
<organism evidence="1 2">
    <name type="scientific">Clunio marinus</name>
    <dbReference type="NCBI Taxonomy" id="568069"/>
    <lineage>
        <taxon>Eukaryota</taxon>
        <taxon>Metazoa</taxon>
        <taxon>Ecdysozoa</taxon>
        <taxon>Arthropoda</taxon>
        <taxon>Hexapoda</taxon>
        <taxon>Insecta</taxon>
        <taxon>Pterygota</taxon>
        <taxon>Neoptera</taxon>
        <taxon>Endopterygota</taxon>
        <taxon>Diptera</taxon>
        <taxon>Nematocera</taxon>
        <taxon>Chironomoidea</taxon>
        <taxon>Chironomidae</taxon>
        <taxon>Clunio</taxon>
    </lineage>
</organism>
<name>A0A1J1I2T4_9DIPT</name>
<gene>
    <name evidence="1" type="ORF">CLUMA_CG007427</name>
</gene>